<dbReference type="Gene3D" id="1.20.59.20">
    <property type="match status" value="1"/>
</dbReference>
<dbReference type="RefSeq" id="WP_111739357.1">
    <property type="nucleotide sequence ID" value="NZ_LR698987.1"/>
</dbReference>
<dbReference type="SMART" id="SM00977">
    <property type="entry name" value="TilS_C"/>
    <property type="match status" value="1"/>
</dbReference>
<evidence type="ECO:0000256" key="7">
    <source>
        <dbReference type="ARBA" id="ARBA00048539"/>
    </source>
</evidence>
<dbReference type="NCBIfam" id="NF007942">
    <property type="entry name" value="PRK10660.1"/>
    <property type="match status" value="1"/>
</dbReference>
<evidence type="ECO:0000256" key="4">
    <source>
        <dbReference type="ARBA" id="ARBA00022694"/>
    </source>
</evidence>
<dbReference type="InterPro" id="IPR012094">
    <property type="entry name" value="tRNA_Ile_lys_synt"/>
</dbReference>
<dbReference type="EC" id="6.3.4.19" evidence="8"/>
<dbReference type="GO" id="GO:0006400">
    <property type="term" value="P:tRNA modification"/>
    <property type="evidence" value="ECO:0007669"/>
    <property type="project" value="UniProtKB-UniRule"/>
</dbReference>
<dbReference type="GO" id="GO:0005524">
    <property type="term" value="F:ATP binding"/>
    <property type="evidence" value="ECO:0007669"/>
    <property type="project" value="UniProtKB-UniRule"/>
</dbReference>
<evidence type="ECO:0000313" key="11">
    <source>
        <dbReference type="Proteomes" id="UP000249005"/>
    </source>
</evidence>
<evidence type="ECO:0000313" key="10">
    <source>
        <dbReference type="EMBL" id="SQI36458.1"/>
    </source>
</evidence>
<dbReference type="Pfam" id="PF09179">
    <property type="entry name" value="TilS"/>
    <property type="match status" value="1"/>
</dbReference>
<proteinExistence type="inferred from homology"/>
<dbReference type="PANTHER" id="PTHR43033:SF1">
    <property type="entry name" value="TRNA(ILE)-LYSIDINE SYNTHASE-RELATED"/>
    <property type="match status" value="1"/>
</dbReference>
<dbReference type="SUPFAM" id="SSF52402">
    <property type="entry name" value="Adenine nucleotide alpha hydrolases-like"/>
    <property type="match status" value="1"/>
</dbReference>
<dbReference type="SUPFAM" id="SSF82829">
    <property type="entry name" value="MesJ substrate recognition domain-like"/>
    <property type="match status" value="1"/>
</dbReference>
<dbReference type="GO" id="GO:0032267">
    <property type="term" value="F:tRNA(Ile)-lysidine synthase activity"/>
    <property type="evidence" value="ECO:0007669"/>
    <property type="project" value="UniProtKB-EC"/>
</dbReference>
<dbReference type="InterPro" id="IPR011063">
    <property type="entry name" value="TilS/TtcA_N"/>
</dbReference>
<dbReference type="NCBIfam" id="TIGR02433">
    <property type="entry name" value="lysidine_TilS_C"/>
    <property type="match status" value="1"/>
</dbReference>
<dbReference type="PANTHER" id="PTHR43033">
    <property type="entry name" value="TRNA(ILE)-LYSIDINE SYNTHASE-RELATED"/>
    <property type="match status" value="1"/>
</dbReference>
<comment type="subcellular location">
    <subcellularLocation>
        <location evidence="1 8">Cytoplasm</location>
    </subcellularLocation>
</comment>
<comment type="catalytic activity">
    <reaction evidence="7 8">
        <text>cytidine(34) in tRNA(Ile2) + L-lysine + ATP = lysidine(34) in tRNA(Ile2) + AMP + diphosphate + H(+)</text>
        <dbReference type="Rhea" id="RHEA:43744"/>
        <dbReference type="Rhea" id="RHEA-COMP:10625"/>
        <dbReference type="Rhea" id="RHEA-COMP:10670"/>
        <dbReference type="ChEBI" id="CHEBI:15378"/>
        <dbReference type="ChEBI" id="CHEBI:30616"/>
        <dbReference type="ChEBI" id="CHEBI:32551"/>
        <dbReference type="ChEBI" id="CHEBI:33019"/>
        <dbReference type="ChEBI" id="CHEBI:82748"/>
        <dbReference type="ChEBI" id="CHEBI:83665"/>
        <dbReference type="ChEBI" id="CHEBI:456215"/>
        <dbReference type="EC" id="6.3.4.19"/>
    </reaction>
</comment>
<dbReference type="EMBL" id="LS483470">
    <property type="protein sequence ID" value="SQI36458.1"/>
    <property type="molecule type" value="Genomic_DNA"/>
</dbReference>
<evidence type="ECO:0000256" key="1">
    <source>
        <dbReference type="ARBA" id="ARBA00004496"/>
    </source>
</evidence>
<keyword evidence="4 8" id="KW-0819">tRNA processing</keyword>
<dbReference type="InterPro" id="IPR012795">
    <property type="entry name" value="tRNA_Ile_lys_synt_N"/>
</dbReference>
<evidence type="ECO:0000256" key="2">
    <source>
        <dbReference type="ARBA" id="ARBA00022490"/>
    </source>
</evidence>
<keyword evidence="6 8" id="KW-0067">ATP-binding</keyword>
<name>A0A2X4ULK0_9GAMM</name>
<dbReference type="SUPFAM" id="SSF56037">
    <property type="entry name" value="PheT/TilS domain"/>
    <property type="match status" value="1"/>
</dbReference>
<dbReference type="InterPro" id="IPR012796">
    <property type="entry name" value="Lysidine-tRNA-synth_C"/>
</dbReference>
<comment type="function">
    <text evidence="8">Ligates lysine onto the cytidine present at position 34 of the AUA codon-specific tRNA(Ile) that contains the anticodon CAU, in an ATP-dependent manner. Cytidine is converted to lysidine, thus changing the amino acid specificity of the tRNA from methionine to isoleucine.</text>
</comment>
<reference evidence="10 11" key="1">
    <citation type="submission" date="2018-06" db="EMBL/GenBank/DDBJ databases">
        <authorList>
            <consortium name="Pathogen Informatics"/>
            <person name="Doyle S."/>
        </authorList>
    </citation>
    <scope>NUCLEOTIDE SEQUENCE [LARGE SCALE GENOMIC DNA]</scope>
    <source>
        <strain evidence="10 11">NCTC12151</strain>
    </source>
</reference>
<organism evidence="10 11">
    <name type="scientific">Leminorella richardii</name>
    <dbReference type="NCBI Taxonomy" id="158841"/>
    <lineage>
        <taxon>Bacteria</taxon>
        <taxon>Pseudomonadati</taxon>
        <taxon>Pseudomonadota</taxon>
        <taxon>Gammaproteobacteria</taxon>
        <taxon>Enterobacterales</taxon>
        <taxon>Budviciaceae</taxon>
        <taxon>Leminorella</taxon>
    </lineage>
</organism>
<protein>
    <recommendedName>
        <fullName evidence="8">tRNA(Ile)-lysidine synthase</fullName>
        <ecNumber evidence="8">6.3.4.19</ecNumber>
    </recommendedName>
    <alternativeName>
        <fullName evidence="8">tRNA(Ile)-2-lysyl-cytidine synthase</fullName>
    </alternativeName>
    <alternativeName>
        <fullName evidence="8">tRNA(Ile)-lysidine synthetase</fullName>
    </alternativeName>
</protein>
<sequence>MTRNDTANTENLLKQIDSVFENGARLLVAFSGGVDSSVLLHALVSLRSTSRIDIVLRAVYVHHGLSQNADAWALHCQAQCEQWGVPLEVVRVGVAAAGASVEAAAREARYHALSERLLKGEVLVTAQHLDDQCETFMLALKRGSGPAGLSSMPECMPFGKGTQVRPLLGVPRRDIERYAAEHALTWVEDESNQDARYDRNFLRRDVLPQIAGRWPHFTQAVARSAALCAEQESLLDELLAPQLALLCDDNGALDIDGLRTVSEPHRRALLRRWFGLHGVTMPSRAQLETLWLEVAQSQDDAQPQLQLLTHQVRRYRQRLYLLPILKDVSASVLEWDGQKALNLPDGLGSLSLTSEGQAVRAPSDSETVTIRFCAPGSLNVAIVGRQHSRALKKLWQEFDVPPWLRQRTPMLFYNDILVAAVGLFTTKEGEPLGTNTVWHLQHDKN</sequence>
<keyword evidence="5 8" id="KW-0547">Nucleotide-binding</keyword>
<accession>A0A2X4ULK0</accession>
<dbReference type="NCBIfam" id="TIGR02432">
    <property type="entry name" value="lysidine_TilS_N"/>
    <property type="match status" value="1"/>
</dbReference>
<dbReference type="Gene3D" id="3.40.50.620">
    <property type="entry name" value="HUPs"/>
    <property type="match status" value="1"/>
</dbReference>
<keyword evidence="3 8" id="KW-0436">Ligase</keyword>
<dbReference type="CDD" id="cd01992">
    <property type="entry name" value="TilS_N"/>
    <property type="match status" value="1"/>
</dbReference>
<dbReference type="Pfam" id="PF11734">
    <property type="entry name" value="TilS_C"/>
    <property type="match status" value="1"/>
</dbReference>
<dbReference type="OrthoDB" id="9807403at2"/>
<dbReference type="Proteomes" id="UP000249005">
    <property type="component" value="Chromosome 1"/>
</dbReference>
<dbReference type="InterPro" id="IPR015262">
    <property type="entry name" value="tRNA_Ile_lys_synt_subst-bd"/>
</dbReference>
<evidence type="ECO:0000256" key="6">
    <source>
        <dbReference type="ARBA" id="ARBA00022840"/>
    </source>
</evidence>
<evidence type="ECO:0000256" key="8">
    <source>
        <dbReference type="HAMAP-Rule" id="MF_01161"/>
    </source>
</evidence>
<evidence type="ECO:0000256" key="5">
    <source>
        <dbReference type="ARBA" id="ARBA00022741"/>
    </source>
</evidence>
<dbReference type="HAMAP" id="MF_01161">
    <property type="entry name" value="tRNA_Ile_lys_synt"/>
    <property type="match status" value="1"/>
</dbReference>
<dbReference type="Pfam" id="PF01171">
    <property type="entry name" value="ATP_bind_3"/>
    <property type="match status" value="1"/>
</dbReference>
<feature type="binding site" evidence="8">
    <location>
        <begin position="31"/>
        <end position="36"/>
    </location>
    <ligand>
        <name>ATP</name>
        <dbReference type="ChEBI" id="CHEBI:30616"/>
    </ligand>
</feature>
<dbReference type="KEGG" id="lri:NCTC12151_00754"/>
<keyword evidence="2 8" id="KW-0963">Cytoplasm</keyword>
<comment type="domain">
    <text evidence="8">The N-terminal region contains the highly conserved SGGXDS motif, predicted to be a P-loop motif involved in ATP binding.</text>
</comment>
<evidence type="ECO:0000259" key="9">
    <source>
        <dbReference type="SMART" id="SM00977"/>
    </source>
</evidence>
<keyword evidence="11" id="KW-1185">Reference proteome</keyword>
<feature type="domain" description="Lysidine-tRNA(Ile) synthetase C-terminal" evidence="9">
    <location>
        <begin position="368"/>
        <end position="442"/>
    </location>
</feature>
<evidence type="ECO:0000256" key="3">
    <source>
        <dbReference type="ARBA" id="ARBA00022598"/>
    </source>
</evidence>
<comment type="similarity">
    <text evidence="8">Belongs to the tRNA(Ile)-lysidine synthase family.</text>
</comment>
<dbReference type="GO" id="GO:0005737">
    <property type="term" value="C:cytoplasm"/>
    <property type="evidence" value="ECO:0007669"/>
    <property type="project" value="UniProtKB-SubCell"/>
</dbReference>
<dbReference type="InterPro" id="IPR014729">
    <property type="entry name" value="Rossmann-like_a/b/a_fold"/>
</dbReference>
<dbReference type="AlphaFoldDB" id="A0A2X4ULK0"/>
<gene>
    <name evidence="8 10" type="primary">tilS</name>
    <name evidence="10" type="ORF">NCTC12151_00754</name>
</gene>